<evidence type="ECO:0000256" key="1">
    <source>
        <dbReference type="SAM" id="SignalP"/>
    </source>
</evidence>
<dbReference type="EMBL" id="MCFK01010286">
    <property type="protein sequence ID" value="RKF53742.1"/>
    <property type="molecule type" value="Genomic_DNA"/>
</dbReference>
<reference evidence="2 3" key="1">
    <citation type="journal article" date="2018" name="BMC Genomics">
        <title>Comparative genome analyses reveal sequence features reflecting distinct modes of host-adaptation between dicot and monocot powdery mildew.</title>
        <authorList>
            <person name="Wu Y."/>
            <person name="Ma X."/>
            <person name="Pan Z."/>
            <person name="Kale S.D."/>
            <person name="Song Y."/>
            <person name="King H."/>
            <person name="Zhang Q."/>
            <person name="Presley C."/>
            <person name="Deng X."/>
            <person name="Wei C.I."/>
            <person name="Xiao S."/>
        </authorList>
    </citation>
    <scope>NUCLEOTIDE SEQUENCE [LARGE SCALE GENOMIC DNA]</scope>
    <source>
        <strain evidence="2">UMSG2</strain>
    </source>
</reference>
<protein>
    <submittedName>
        <fullName evidence="2">Uncharacterized protein</fullName>
    </submittedName>
</protein>
<accession>A0A420H8H8</accession>
<evidence type="ECO:0000313" key="2">
    <source>
        <dbReference type="EMBL" id="RKF53742.1"/>
    </source>
</evidence>
<feature type="chain" id="PRO_5019171817" evidence="1">
    <location>
        <begin position="18"/>
        <end position="47"/>
    </location>
</feature>
<dbReference type="AlphaFoldDB" id="A0A420H8H8"/>
<proteinExistence type="predicted"/>
<keyword evidence="3" id="KW-1185">Reference proteome</keyword>
<name>A0A420H8H8_9PEZI</name>
<feature type="signal peptide" evidence="1">
    <location>
        <begin position="1"/>
        <end position="17"/>
    </location>
</feature>
<sequence>MIKIILLCLSNLDMISAFICKLLTAPFILKYNYLLVNICQERHYKVF</sequence>
<gene>
    <name evidence="2" type="ORF">OnM2_c9366o5</name>
</gene>
<keyword evidence="1" id="KW-0732">Signal</keyword>
<evidence type="ECO:0000313" key="3">
    <source>
        <dbReference type="Proteomes" id="UP000286134"/>
    </source>
</evidence>
<organism evidence="2 3">
    <name type="scientific">Erysiphe neolycopersici</name>
    <dbReference type="NCBI Taxonomy" id="212602"/>
    <lineage>
        <taxon>Eukaryota</taxon>
        <taxon>Fungi</taxon>
        <taxon>Dikarya</taxon>
        <taxon>Ascomycota</taxon>
        <taxon>Pezizomycotina</taxon>
        <taxon>Leotiomycetes</taxon>
        <taxon>Erysiphales</taxon>
        <taxon>Erysiphaceae</taxon>
        <taxon>Erysiphe</taxon>
    </lineage>
</organism>
<comment type="caution">
    <text evidence="2">The sequence shown here is derived from an EMBL/GenBank/DDBJ whole genome shotgun (WGS) entry which is preliminary data.</text>
</comment>
<dbReference type="Proteomes" id="UP000286134">
    <property type="component" value="Unassembled WGS sequence"/>
</dbReference>